<dbReference type="AlphaFoldDB" id="A0A9D1CJQ5"/>
<dbReference type="InterPro" id="IPR052344">
    <property type="entry name" value="Transposase-related"/>
</dbReference>
<sequence length="262" mass="30080">MLKEKGKPATSESRMWVYSSAKRADIQLRCFEYRESRSGKWAKTFLEGFSGVLITDGYSGYNKVQEAERAGCWAHMRRKWLEAMPEGADAKTCKVAQGYEFCNRLFELERQFEGLTAEERLIQRKEKSGPILEAYWTWLNTIARPTGKLKDAVTYAQNQKAHLSAFLEHGEIEISNNQVENAIRPFVVGRKGWLFADTPQGAEASAIIYSLMETAKANSLRLDDYLLHLLSIMPERAEQNKDFEIDDLLPWSEEMKSWFSAV</sequence>
<reference evidence="2" key="2">
    <citation type="journal article" date="2021" name="PeerJ">
        <title>Extensive microbial diversity within the chicken gut microbiome revealed by metagenomics and culture.</title>
        <authorList>
            <person name="Gilroy R."/>
            <person name="Ravi A."/>
            <person name="Getino M."/>
            <person name="Pursley I."/>
            <person name="Horton D.L."/>
            <person name="Alikhan N.F."/>
            <person name="Baker D."/>
            <person name="Gharbi K."/>
            <person name="Hall N."/>
            <person name="Watson M."/>
            <person name="Adriaenssens E.M."/>
            <person name="Foster-Nyarko E."/>
            <person name="Jarju S."/>
            <person name="Secka A."/>
            <person name="Antonio M."/>
            <person name="Oren A."/>
            <person name="Chaudhuri R.R."/>
            <person name="La Ragione R."/>
            <person name="Hildebrand F."/>
            <person name="Pallen M.J."/>
        </authorList>
    </citation>
    <scope>NUCLEOTIDE SEQUENCE</scope>
    <source>
        <strain evidence="2">ChiHile30-977</strain>
    </source>
</reference>
<evidence type="ECO:0000259" key="1">
    <source>
        <dbReference type="Pfam" id="PF03050"/>
    </source>
</evidence>
<dbReference type="Proteomes" id="UP000886819">
    <property type="component" value="Unassembled WGS sequence"/>
</dbReference>
<gene>
    <name evidence="2" type="ORF">IAA66_04760</name>
</gene>
<dbReference type="PANTHER" id="PTHR33678:SF1">
    <property type="entry name" value="BLL1576 PROTEIN"/>
    <property type="match status" value="1"/>
</dbReference>
<organism evidence="2 3">
    <name type="scientific">Candidatus Avichristensenella intestinipullorum</name>
    <dbReference type="NCBI Taxonomy" id="2840693"/>
    <lineage>
        <taxon>Bacteria</taxon>
        <taxon>Bacillati</taxon>
        <taxon>Bacillota</taxon>
        <taxon>Clostridia</taxon>
        <taxon>Candidatus Avichristensenella</taxon>
    </lineage>
</organism>
<proteinExistence type="predicted"/>
<accession>A0A9D1CJQ5</accession>
<evidence type="ECO:0000313" key="3">
    <source>
        <dbReference type="Proteomes" id="UP000886819"/>
    </source>
</evidence>
<name>A0A9D1CJQ5_9FIRM</name>
<comment type="caution">
    <text evidence="2">The sequence shown here is derived from an EMBL/GenBank/DDBJ whole genome shotgun (WGS) entry which is preliminary data.</text>
</comment>
<dbReference type="NCBIfam" id="NF033517">
    <property type="entry name" value="transpos_IS66"/>
    <property type="match status" value="1"/>
</dbReference>
<evidence type="ECO:0000313" key="2">
    <source>
        <dbReference type="EMBL" id="HIQ62884.1"/>
    </source>
</evidence>
<dbReference type="InterPro" id="IPR004291">
    <property type="entry name" value="Transposase_IS66_central"/>
</dbReference>
<dbReference type="EMBL" id="DVFI01000073">
    <property type="protein sequence ID" value="HIQ62884.1"/>
    <property type="molecule type" value="Genomic_DNA"/>
</dbReference>
<protein>
    <submittedName>
        <fullName evidence="2">IS66 family transposase</fullName>
    </submittedName>
</protein>
<dbReference type="PANTHER" id="PTHR33678">
    <property type="entry name" value="BLL1576 PROTEIN"/>
    <property type="match status" value="1"/>
</dbReference>
<reference evidence="2" key="1">
    <citation type="submission" date="2020-10" db="EMBL/GenBank/DDBJ databases">
        <authorList>
            <person name="Gilroy R."/>
        </authorList>
    </citation>
    <scope>NUCLEOTIDE SEQUENCE</scope>
    <source>
        <strain evidence="2">ChiHile30-977</strain>
    </source>
</reference>
<dbReference type="Pfam" id="PF03050">
    <property type="entry name" value="DDE_Tnp_IS66"/>
    <property type="match status" value="1"/>
</dbReference>
<feature type="domain" description="Transposase IS66 central" evidence="1">
    <location>
        <begin position="2"/>
        <end position="203"/>
    </location>
</feature>